<dbReference type="GO" id="GO:0004497">
    <property type="term" value="F:monooxygenase activity"/>
    <property type="evidence" value="ECO:0007669"/>
    <property type="project" value="UniProtKB-KW"/>
</dbReference>
<sequence length="477" mass="52254">MSSWRCDSLRASSSEPLPVVIIGNGPSGICLSYLLSGHTPYVKPGAIHPNPLLQKKLAEAPGVSILDQDLEYLSEGLEGRSQSPVALLFDALLRPDTDFGGNMNSVLSWRQQKERAIPHLVLGRNLPGGAWHSIEGSMVTLSQGQWMGLPDLQVKDWMRKKCRGLRNSRATAGDVAHYYRDYVSKKGLSHNFVSRAVVTAVEWKSEHGSSGTQAPSPLFQVSGYLTHQDQSQQPFSLWARNVVLATGTYDTPARLGIPGETLPFVHHELSALEAALRTGTVSPFSDPVLIVGAGLTAADAVLFARHYNIPVIHAFRRSVHDPGLVFNQLPKMLYPEYHKVHQMMRDQSISSPSPYAGYHSLPEHRPLLFKEDRQAVFQDPQGSQQLFGVSMVLVLIGSHPNLSYLPGAGTDLVLDPEQPLSPKRNPIDVDPFTHESTHQEGLYALGPLAGDNFVRFVQGGALAAASSLQRKETRKPP</sequence>
<accession>A0A8C6QQ57</accession>
<keyword evidence="7" id="KW-0521">NADP</keyword>
<dbReference type="CTD" id="29948"/>
<dbReference type="GO" id="GO:0008083">
    <property type="term" value="F:growth factor activity"/>
    <property type="evidence" value="ECO:0007669"/>
    <property type="project" value="Ensembl"/>
</dbReference>
<evidence type="ECO:0000256" key="2">
    <source>
        <dbReference type="ARBA" id="ARBA00022553"/>
    </source>
</evidence>
<dbReference type="InterPro" id="IPR036188">
    <property type="entry name" value="FAD/NAD-bd_sf"/>
</dbReference>
<evidence type="ECO:0000256" key="11">
    <source>
        <dbReference type="ARBA" id="ARBA00061663"/>
    </source>
</evidence>
<keyword evidence="3" id="KW-0341">Growth regulation</keyword>
<dbReference type="KEGG" id="ngi:103729842"/>
<protein>
    <recommendedName>
        <fullName evidence="12">Oxidative stress-induced growth inhibitor 1</fullName>
    </recommendedName>
</protein>
<dbReference type="AlphaFoldDB" id="A0A8C6QQ57"/>
<evidence type="ECO:0000313" key="15">
    <source>
        <dbReference type="Proteomes" id="UP000694381"/>
    </source>
</evidence>
<dbReference type="Gene3D" id="3.50.50.60">
    <property type="entry name" value="FAD/NAD(P)-binding domain"/>
    <property type="match status" value="1"/>
</dbReference>
<evidence type="ECO:0000256" key="8">
    <source>
        <dbReference type="ARBA" id="ARBA00023002"/>
    </source>
</evidence>
<keyword evidence="8" id="KW-0560">Oxidoreductase</keyword>
<keyword evidence="4" id="KW-0285">Flavoprotein</keyword>
<keyword evidence="15" id="KW-1185">Reference proteome</keyword>
<evidence type="ECO:0000256" key="9">
    <source>
        <dbReference type="ARBA" id="ARBA00023033"/>
    </source>
</evidence>
<evidence type="ECO:0000313" key="14">
    <source>
        <dbReference type="Ensembl" id="ENSNGAP00000007369.1"/>
    </source>
</evidence>
<reference evidence="14" key="2">
    <citation type="submission" date="2025-09" db="UniProtKB">
        <authorList>
            <consortium name="Ensembl"/>
        </authorList>
    </citation>
    <scope>IDENTIFICATION</scope>
</reference>
<keyword evidence="9" id="KW-0503">Monooxygenase</keyword>
<evidence type="ECO:0000256" key="7">
    <source>
        <dbReference type="ARBA" id="ARBA00022857"/>
    </source>
</evidence>
<dbReference type="PANTHER" id="PTHR15192:SF15">
    <property type="entry name" value="OXIDATIVE STRESS-INDUCED GROWTH INHIBITOR 1"/>
    <property type="match status" value="1"/>
</dbReference>
<evidence type="ECO:0000256" key="5">
    <source>
        <dbReference type="ARBA" id="ARBA00022782"/>
    </source>
</evidence>
<dbReference type="GO" id="GO:0030154">
    <property type="term" value="P:cell differentiation"/>
    <property type="evidence" value="ECO:0007669"/>
    <property type="project" value="UniProtKB-KW"/>
</dbReference>
<proteinExistence type="inferred from homology"/>
<dbReference type="RefSeq" id="XP_008826146.1">
    <property type="nucleotide sequence ID" value="XM_008827924.3"/>
</dbReference>
<dbReference type="PANTHER" id="PTHR15192">
    <property type="entry name" value="PROTEIN CBG05349"/>
    <property type="match status" value="1"/>
</dbReference>
<comment type="function">
    <text evidence="13">Monooxygenase catalytic activity. Involved in regulation of cytokinesis; promotes RHOA activity, probably acting locally at the midbody in late cytokinesis. Monooxygenase activity is involved in stabilizing transient structures between daughter cells, termed intercellular bridges, before abscission. Regulates differentiation and proliferation through the regulation of cell death.</text>
</comment>
<gene>
    <name evidence="14" type="primary">Osgin1</name>
</gene>
<dbReference type="GO" id="GO:0030308">
    <property type="term" value="P:negative regulation of cell growth"/>
    <property type="evidence" value="ECO:0007669"/>
    <property type="project" value="Ensembl"/>
</dbReference>
<organism evidence="14 15">
    <name type="scientific">Nannospalax galili</name>
    <name type="common">Northern Israeli blind subterranean mole rat</name>
    <name type="synonym">Spalax galili</name>
    <dbReference type="NCBI Taxonomy" id="1026970"/>
    <lineage>
        <taxon>Eukaryota</taxon>
        <taxon>Metazoa</taxon>
        <taxon>Chordata</taxon>
        <taxon>Craniata</taxon>
        <taxon>Vertebrata</taxon>
        <taxon>Euteleostomi</taxon>
        <taxon>Mammalia</taxon>
        <taxon>Eutheria</taxon>
        <taxon>Euarchontoglires</taxon>
        <taxon>Glires</taxon>
        <taxon>Rodentia</taxon>
        <taxon>Myomorpha</taxon>
        <taxon>Muroidea</taxon>
        <taxon>Spalacidae</taxon>
        <taxon>Spalacinae</taxon>
        <taxon>Nannospalax</taxon>
    </lineage>
</organism>
<dbReference type="OMA" id="ASWDIQT"/>
<evidence type="ECO:0000256" key="3">
    <source>
        <dbReference type="ARBA" id="ARBA00022604"/>
    </source>
</evidence>
<dbReference type="Ensembl" id="ENSNGAT00000012854.1">
    <property type="protein sequence ID" value="ENSNGAP00000007369.1"/>
    <property type="gene ID" value="ENSNGAG00000010649.1"/>
</dbReference>
<dbReference type="RefSeq" id="XP_017652363.1">
    <property type="nucleotide sequence ID" value="XM_017796874.2"/>
</dbReference>
<dbReference type="InterPro" id="IPR029731">
    <property type="entry name" value="OSGIN1/2"/>
</dbReference>
<name>A0A8C6QQ57_NANGA</name>
<reference evidence="14" key="1">
    <citation type="submission" date="2025-08" db="UniProtKB">
        <authorList>
            <consortium name="Ensembl"/>
        </authorList>
    </citation>
    <scope>IDENTIFICATION</scope>
</reference>
<dbReference type="GO" id="GO:0030496">
    <property type="term" value="C:midbody"/>
    <property type="evidence" value="ECO:0007669"/>
    <property type="project" value="UniProtKB-SubCell"/>
</dbReference>
<comment type="similarity">
    <text evidence="11">Belongs to the OKL38 family.</text>
</comment>
<dbReference type="GeneID" id="103729842"/>
<dbReference type="FunFam" id="3.50.50.60:FF:000152">
    <property type="entry name" value="Oxidative stress-induced growth inhibitor 1"/>
    <property type="match status" value="1"/>
</dbReference>
<comment type="cofactor">
    <cofactor evidence="10">
        <name>NADPH</name>
        <dbReference type="ChEBI" id="CHEBI:57783"/>
    </cofactor>
</comment>
<dbReference type="Proteomes" id="UP000694381">
    <property type="component" value="Unassembled WGS sequence"/>
</dbReference>
<evidence type="ECO:0000256" key="1">
    <source>
        <dbReference type="ARBA" id="ARBA00004214"/>
    </source>
</evidence>
<evidence type="ECO:0000256" key="13">
    <source>
        <dbReference type="ARBA" id="ARBA00093330"/>
    </source>
</evidence>
<keyword evidence="2" id="KW-0597">Phosphoprotein</keyword>
<dbReference type="SUPFAM" id="SSF51905">
    <property type="entry name" value="FAD/NAD(P)-binding domain"/>
    <property type="match status" value="1"/>
</dbReference>
<evidence type="ECO:0000256" key="10">
    <source>
        <dbReference type="ARBA" id="ARBA00053031"/>
    </source>
</evidence>
<dbReference type="GeneTree" id="ENSGT00390000006658"/>
<keyword evidence="6" id="KW-0274">FAD</keyword>
<evidence type="ECO:0000256" key="12">
    <source>
        <dbReference type="ARBA" id="ARBA00070803"/>
    </source>
</evidence>
<dbReference type="RefSeq" id="XP_029416899.1">
    <property type="nucleotide sequence ID" value="XM_029561039.1"/>
</dbReference>
<keyword evidence="5" id="KW-0221">Differentiation</keyword>
<dbReference type="OrthoDB" id="412005at2759"/>
<comment type="subcellular location">
    <subcellularLocation>
        <location evidence="1">Midbody</location>
    </subcellularLocation>
</comment>
<evidence type="ECO:0000256" key="4">
    <source>
        <dbReference type="ARBA" id="ARBA00022630"/>
    </source>
</evidence>
<evidence type="ECO:0000256" key="6">
    <source>
        <dbReference type="ARBA" id="ARBA00022827"/>
    </source>
</evidence>